<evidence type="ECO:0000256" key="2">
    <source>
        <dbReference type="ARBA" id="ARBA00023125"/>
    </source>
</evidence>
<comment type="caution">
    <text evidence="5">The sequence shown here is derived from an EMBL/GenBank/DDBJ whole genome shotgun (WGS) entry which is preliminary data.</text>
</comment>
<protein>
    <recommendedName>
        <fullName evidence="4">HTH lacI-type domain-containing protein</fullName>
    </recommendedName>
</protein>
<dbReference type="CDD" id="cd01392">
    <property type="entry name" value="HTH_LacI"/>
    <property type="match status" value="1"/>
</dbReference>
<reference evidence="5 6" key="1">
    <citation type="submission" date="2017-04" db="EMBL/GenBank/DDBJ databases">
        <title>Comparative genome analysis of Subtercola boreus.</title>
        <authorList>
            <person name="Cho Y.-J."/>
            <person name="Cho A."/>
            <person name="Kim O.-S."/>
            <person name="Lee J.-I."/>
        </authorList>
    </citation>
    <scope>NUCLEOTIDE SEQUENCE [LARGE SCALE GENOMIC DNA]</scope>
    <source>
        <strain evidence="5 6">P27444</strain>
    </source>
</reference>
<dbReference type="RefSeq" id="WP_116284332.1">
    <property type="nucleotide sequence ID" value="NZ_NBXA01000028.1"/>
</dbReference>
<dbReference type="SUPFAM" id="SSF47413">
    <property type="entry name" value="lambda repressor-like DNA-binding domains"/>
    <property type="match status" value="1"/>
</dbReference>
<evidence type="ECO:0000313" key="5">
    <source>
        <dbReference type="EMBL" id="RFA07163.1"/>
    </source>
</evidence>
<proteinExistence type="predicted"/>
<dbReference type="PANTHER" id="PTHR30146:SF109">
    <property type="entry name" value="HTH-TYPE TRANSCRIPTIONAL REGULATOR GALS"/>
    <property type="match status" value="1"/>
</dbReference>
<gene>
    <name evidence="5" type="ORF">B7R21_16360</name>
</gene>
<evidence type="ECO:0000259" key="4">
    <source>
        <dbReference type="PROSITE" id="PS50932"/>
    </source>
</evidence>
<dbReference type="SMART" id="SM00354">
    <property type="entry name" value="HTH_LACI"/>
    <property type="match status" value="1"/>
</dbReference>
<dbReference type="PROSITE" id="PS50932">
    <property type="entry name" value="HTH_LACI_2"/>
    <property type="match status" value="1"/>
</dbReference>
<dbReference type="Gene3D" id="1.10.260.40">
    <property type="entry name" value="lambda repressor-like DNA-binding domains"/>
    <property type="match status" value="1"/>
</dbReference>
<evidence type="ECO:0000313" key="6">
    <source>
        <dbReference type="Proteomes" id="UP000256709"/>
    </source>
</evidence>
<dbReference type="Pfam" id="PF13377">
    <property type="entry name" value="Peripla_BP_3"/>
    <property type="match status" value="1"/>
</dbReference>
<evidence type="ECO:0000256" key="1">
    <source>
        <dbReference type="ARBA" id="ARBA00023015"/>
    </source>
</evidence>
<dbReference type="AlphaFoldDB" id="A0A3E0VC90"/>
<dbReference type="Proteomes" id="UP000256709">
    <property type="component" value="Unassembled WGS sequence"/>
</dbReference>
<accession>A0A3E0VC90</accession>
<dbReference type="InterPro" id="IPR028082">
    <property type="entry name" value="Peripla_BP_I"/>
</dbReference>
<keyword evidence="3" id="KW-0804">Transcription</keyword>
<dbReference type="GO" id="GO:0000976">
    <property type="term" value="F:transcription cis-regulatory region binding"/>
    <property type="evidence" value="ECO:0007669"/>
    <property type="project" value="TreeGrafter"/>
</dbReference>
<dbReference type="GO" id="GO:0003700">
    <property type="term" value="F:DNA-binding transcription factor activity"/>
    <property type="evidence" value="ECO:0007669"/>
    <property type="project" value="TreeGrafter"/>
</dbReference>
<dbReference type="Gene3D" id="3.40.50.2300">
    <property type="match status" value="2"/>
</dbReference>
<dbReference type="SUPFAM" id="SSF53822">
    <property type="entry name" value="Periplasmic binding protein-like I"/>
    <property type="match status" value="1"/>
</dbReference>
<dbReference type="InterPro" id="IPR046335">
    <property type="entry name" value="LacI/GalR-like_sensor"/>
</dbReference>
<organism evidence="5 6">
    <name type="scientific">Subtercola boreus</name>
    <dbReference type="NCBI Taxonomy" id="120213"/>
    <lineage>
        <taxon>Bacteria</taxon>
        <taxon>Bacillati</taxon>
        <taxon>Actinomycetota</taxon>
        <taxon>Actinomycetes</taxon>
        <taxon>Micrococcales</taxon>
        <taxon>Microbacteriaceae</taxon>
        <taxon>Subtercola</taxon>
    </lineage>
</organism>
<keyword evidence="1" id="KW-0805">Transcription regulation</keyword>
<keyword evidence="2" id="KW-0238">DNA-binding</keyword>
<dbReference type="InterPro" id="IPR000843">
    <property type="entry name" value="HTH_LacI"/>
</dbReference>
<dbReference type="InterPro" id="IPR010982">
    <property type="entry name" value="Lambda_DNA-bd_dom_sf"/>
</dbReference>
<evidence type="ECO:0000256" key="3">
    <source>
        <dbReference type="ARBA" id="ARBA00023163"/>
    </source>
</evidence>
<dbReference type="OrthoDB" id="37081at2"/>
<sequence>MARETGSRIGLLAVAKEAGVSIATVSNTLNRPDVVSAATRARVLAVIAKMDFVPNTAAASLRRGSNRLIGLVVPDISNPFYSEIARGVTAAADRHRYGVILCNSQDDPDRELDQLEMLAEHRAAGALVVPLTADNRRLSRLRSLGTHLVLIDRESPDGCSTSIDDVLGGRLAAQHLLESRDADFVLVNGSHSIPQCADRRTGARAALSAAGRDPDSLVEYEVDDMTTEAGVEIAERLLEKELPSGVFCTNDLLAIGLMRGLAHHGIAVPDRVAIVGYGDLAPAADAPIPLTTVDQPKFALGNAAVEMMLAEITEKDDTHRHSATVFRPTLVVRDSAPARKNS</sequence>
<dbReference type="EMBL" id="NBXA01000028">
    <property type="protein sequence ID" value="RFA07163.1"/>
    <property type="molecule type" value="Genomic_DNA"/>
</dbReference>
<name>A0A3E0VC90_9MICO</name>
<dbReference type="PANTHER" id="PTHR30146">
    <property type="entry name" value="LACI-RELATED TRANSCRIPTIONAL REPRESSOR"/>
    <property type="match status" value="1"/>
</dbReference>
<dbReference type="Pfam" id="PF00356">
    <property type="entry name" value="LacI"/>
    <property type="match status" value="1"/>
</dbReference>
<feature type="domain" description="HTH lacI-type" evidence="4">
    <location>
        <begin position="9"/>
        <end position="63"/>
    </location>
</feature>